<reference evidence="2 3" key="1">
    <citation type="submission" date="2023-09" db="EMBL/GenBank/DDBJ databases">
        <title>Nesidiocoris tenuis whole genome shotgun sequence.</title>
        <authorList>
            <person name="Shibata T."/>
            <person name="Shimoda M."/>
            <person name="Kobayashi T."/>
            <person name="Uehara T."/>
        </authorList>
    </citation>
    <scope>NUCLEOTIDE SEQUENCE [LARGE SCALE GENOMIC DNA]</scope>
    <source>
        <strain evidence="2 3">Japan</strain>
    </source>
</reference>
<keyword evidence="3" id="KW-1185">Reference proteome</keyword>
<sequence>MLSYTKNSAHNQPILTVSRFAGVFPFRPNGDRSLILSLWSMLVVCTIVPVSISLASYQISSAFRSGGPDKSKQLLYTGIELFKSLLFGSSLLVHVYVTTKYRYAFKSVIAKMTAQNTKRVGTWDLILGSSMAFLRFLLILFALTKAGNQTDVYVLRSNSLINTIYWLNYLIIFQLISFIRIVGNYQHIWKQRSLFKIIAVNRHSWIVGVISRIIDLYSRQLLIITLQSTYAATTSIYYLTTNLLLSGSDNMELLVMSFHSIDILSLLLSSYQMFVLATACEVGKDKVSWKNP</sequence>
<organism evidence="2 3">
    <name type="scientific">Nesidiocoris tenuis</name>
    <dbReference type="NCBI Taxonomy" id="355587"/>
    <lineage>
        <taxon>Eukaryota</taxon>
        <taxon>Metazoa</taxon>
        <taxon>Ecdysozoa</taxon>
        <taxon>Arthropoda</taxon>
        <taxon>Hexapoda</taxon>
        <taxon>Insecta</taxon>
        <taxon>Pterygota</taxon>
        <taxon>Neoptera</taxon>
        <taxon>Paraneoptera</taxon>
        <taxon>Hemiptera</taxon>
        <taxon>Heteroptera</taxon>
        <taxon>Panheteroptera</taxon>
        <taxon>Cimicomorpha</taxon>
        <taxon>Miridae</taxon>
        <taxon>Dicyphina</taxon>
        <taxon>Nesidiocoris</taxon>
    </lineage>
</organism>
<feature type="transmembrane region" description="Helical" evidence="1">
    <location>
        <begin position="120"/>
        <end position="143"/>
    </location>
</feature>
<dbReference type="Proteomes" id="UP001307889">
    <property type="component" value="Chromosome 15"/>
</dbReference>
<feature type="transmembrane region" description="Helical" evidence="1">
    <location>
        <begin position="34"/>
        <end position="54"/>
    </location>
</feature>
<keyword evidence="1" id="KW-0472">Membrane</keyword>
<feature type="transmembrane region" description="Helical" evidence="1">
    <location>
        <begin position="221"/>
        <end position="240"/>
    </location>
</feature>
<evidence type="ECO:0000313" key="2">
    <source>
        <dbReference type="EMBL" id="BET03044.1"/>
    </source>
</evidence>
<accession>A0ABN7BFI3</accession>
<proteinExistence type="predicted"/>
<evidence type="ECO:0000256" key="1">
    <source>
        <dbReference type="SAM" id="Phobius"/>
    </source>
</evidence>
<keyword evidence="1" id="KW-0812">Transmembrane</keyword>
<feature type="transmembrane region" description="Helical" evidence="1">
    <location>
        <begin position="163"/>
        <end position="183"/>
    </location>
</feature>
<gene>
    <name evidence="2" type="ORF">NTJ_15862</name>
</gene>
<feature type="transmembrane region" description="Helical" evidence="1">
    <location>
        <begin position="260"/>
        <end position="280"/>
    </location>
</feature>
<name>A0ABN7BFI3_9HEMI</name>
<feature type="transmembrane region" description="Helical" evidence="1">
    <location>
        <begin position="74"/>
        <end position="99"/>
    </location>
</feature>
<protein>
    <recommendedName>
        <fullName evidence="4">Gustatory receptor</fullName>
    </recommendedName>
</protein>
<evidence type="ECO:0000313" key="3">
    <source>
        <dbReference type="Proteomes" id="UP001307889"/>
    </source>
</evidence>
<evidence type="ECO:0008006" key="4">
    <source>
        <dbReference type="Google" id="ProtNLM"/>
    </source>
</evidence>
<dbReference type="EMBL" id="AP028923">
    <property type="protein sequence ID" value="BET03044.1"/>
    <property type="molecule type" value="Genomic_DNA"/>
</dbReference>
<keyword evidence="1" id="KW-1133">Transmembrane helix</keyword>